<organism evidence="2 3">
    <name type="scientific">Dongia rigui</name>
    <dbReference type="NCBI Taxonomy" id="940149"/>
    <lineage>
        <taxon>Bacteria</taxon>
        <taxon>Pseudomonadati</taxon>
        <taxon>Pseudomonadota</taxon>
        <taxon>Alphaproteobacteria</taxon>
        <taxon>Rhodospirillales</taxon>
        <taxon>Dongiaceae</taxon>
        <taxon>Dongia</taxon>
    </lineage>
</organism>
<evidence type="ECO:0000313" key="2">
    <source>
        <dbReference type="EMBL" id="MDY0873514.1"/>
    </source>
</evidence>
<keyword evidence="1" id="KW-0472">Membrane</keyword>
<keyword evidence="1" id="KW-0812">Transmembrane</keyword>
<reference evidence="2 3" key="1">
    <citation type="journal article" date="2013" name="Antonie Van Leeuwenhoek">
        <title>Dongia rigui sp. nov., isolated from freshwater of a large wetland in Korea.</title>
        <authorList>
            <person name="Baik K.S."/>
            <person name="Hwang Y.M."/>
            <person name="Choi J.S."/>
            <person name="Kwon J."/>
            <person name="Seong C.N."/>
        </authorList>
    </citation>
    <scope>NUCLEOTIDE SEQUENCE [LARGE SCALE GENOMIC DNA]</scope>
    <source>
        <strain evidence="2 3">04SU4-P</strain>
    </source>
</reference>
<keyword evidence="1" id="KW-1133">Transmembrane helix</keyword>
<feature type="transmembrane region" description="Helical" evidence="1">
    <location>
        <begin position="46"/>
        <end position="66"/>
    </location>
</feature>
<evidence type="ECO:0000313" key="3">
    <source>
        <dbReference type="Proteomes" id="UP001271769"/>
    </source>
</evidence>
<name>A0ABU5E2S9_9PROT</name>
<gene>
    <name evidence="2" type="ORF">SMD31_16360</name>
</gene>
<evidence type="ECO:0000256" key="1">
    <source>
        <dbReference type="SAM" id="Phobius"/>
    </source>
</evidence>
<evidence type="ECO:0008006" key="4">
    <source>
        <dbReference type="Google" id="ProtNLM"/>
    </source>
</evidence>
<dbReference type="EMBL" id="JAXCLX010000003">
    <property type="protein sequence ID" value="MDY0873514.1"/>
    <property type="molecule type" value="Genomic_DNA"/>
</dbReference>
<dbReference type="Proteomes" id="UP001271769">
    <property type="component" value="Unassembled WGS sequence"/>
</dbReference>
<dbReference type="RefSeq" id="WP_320501988.1">
    <property type="nucleotide sequence ID" value="NZ_JAXCLX010000003.1"/>
</dbReference>
<keyword evidence="3" id="KW-1185">Reference proteome</keyword>
<feature type="transmembrane region" description="Helical" evidence="1">
    <location>
        <begin position="86"/>
        <end position="105"/>
    </location>
</feature>
<feature type="transmembrane region" description="Helical" evidence="1">
    <location>
        <begin position="6"/>
        <end position="25"/>
    </location>
</feature>
<sequence>MMVVTYAVYVFVSLAITFWVGRALNRNGRVFLVENFEGREALADSINHLLLIGFYLVNIGFVSLALRYGAKPIDIVGAVEFLSTKIGLVVVVLGGMHFFNMNMLVKFRHSRLFHAVAGKAPHLQPQV</sequence>
<accession>A0ABU5E2S9</accession>
<protein>
    <recommendedName>
        <fullName evidence="4">Integral membrane protein</fullName>
    </recommendedName>
</protein>
<comment type="caution">
    <text evidence="2">The sequence shown here is derived from an EMBL/GenBank/DDBJ whole genome shotgun (WGS) entry which is preliminary data.</text>
</comment>
<proteinExistence type="predicted"/>